<name>A0A2T0UUH9_9MICO</name>
<keyword evidence="4" id="KW-1185">Reference proteome</keyword>
<dbReference type="OrthoDB" id="5176673at2"/>
<dbReference type="EMBL" id="PVTI01000005">
    <property type="protein sequence ID" value="PRY61563.1"/>
    <property type="molecule type" value="Genomic_DNA"/>
</dbReference>
<accession>A0A2T0UUH9</accession>
<dbReference type="RefSeq" id="WP_106296816.1">
    <property type="nucleotide sequence ID" value="NZ_PVTI01000005.1"/>
</dbReference>
<organism evidence="3 4">
    <name type="scientific">Knoellia remsis</name>
    <dbReference type="NCBI Taxonomy" id="407159"/>
    <lineage>
        <taxon>Bacteria</taxon>
        <taxon>Bacillati</taxon>
        <taxon>Actinomycetota</taxon>
        <taxon>Actinomycetes</taxon>
        <taxon>Micrococcales</taxon>
        <taxon>Intrasporangiaceae</taxon>
        <taxon>Knoellia</taxon>
    </lineage>
</organism>
<sequence length="271" mass="30132">MDELLPLGQSEFQLFTTSEARAMGLGRNDLTRLRARGDIDSVCRGVWARGHREVSEERRHRRLTVAGRLLYPDAVASHASALALRDIPVWPELPSRVDLMLPSLDKEVLTQSFRMRPLRGTVTTVQDLRSCDVASSLVHFTLDAGAPAGTHSSRCRTMNAMVDGRRESVGETRVGILAFTAGIRLVPQVTILDEHGDFVARVDFVVEGTKVIVEFDGKGKYAEGGADVLFAEKRREDRLRRLGWTVVRVTWADLYRPEKVVAWIRAAVAAA</sequence>
<dbReference type="InterPro" id="IPR007569">
    <property type="entry name" value="DUF559"/>
</dbReference>
<dbReference type="Pfam" id="PF04480">
    <property type="entry name" value="DUF559"/>
    <property type="match status" value="1"/>
</dbReference>
<reference evidence="3 4" key="1">
    <citation type="submission" date="2018-03" db="EMBL/GenBank/DDBJ databases">
        <title>Genomic Encyclopedia of Archaeal and Bacterial Type Strains, Phase II (KMG-II): from individual species to whole genera.</title>
        <authorList>
            <person name="Goeker M."/>
        </authorList>
    </citation>
    <scope>NUCLEOTIDE SEQUENCE [LARGE SCALE GENOMIC DNA]</scope>
    <source>
        <strain evidence="3 4">ATCC BAA-1496</strain>
    </source>
</reference>
<protein>
    <submittedName>
        <fullName evidence="3">Uncharacterized protein DUF559</fullName>
    </submittedName>
</protein>
<dbReference type="Pfam" id="PF13338">
    <property type="entry name" value="AbiEi_4"/>
    <property type="match status" value="1"/>
</dbReference>
<evidence type="ECO:0000313" key="3">
    <source>
        <dbReference type="EMBL" id="PRY61563.1"/>
    </source>
</evidence>
<evidence type="ECO:0000313" key="4">
    <source>
        <dbReference type="Proteomes" id="UP000237822"/>
    </source>
</evidence>
<dbReference type="Proteomes" id="UP000237822">
    <property type="component" value="Unassembled WGS sequence"/>
</dbReference>
<dbReference type="AlphaFoldDB" id="A0A2T0UUH9"/>
<feature type="domain" description="AbiEi antitoxin N-terminal" evidence="2">
    <location>
        <begin position="9"/>
        <end position="49"/>
    </location>
</feature>
<comment type="caution">
    <text evidence="3">The sequence shown here is derived from an EMBL/GenBank/DDBJ whole genome shotgun (WGS) entry which is preliminary data.</text>
</comment>
<gene>
    <name evidence="3" type="ORF">BCF74_105122</name>
</gene>
<dbReference type="SUPFAM" id="SSF52980">
    <property type="entry name" value="Restriction endonuclease-like"/>
    <property type="match status" value="1"/>
</dbReference>
<dbReference type="Gene3D" id="3.40.960.10">
    <property type="entry name" value="VSR Endonuclease"/>
    <property type="match status" value="1"/>
</dbReference>
<evidence type="ECO:0000259" key="2">
    <source>
        <dbReference type="Pfam" id="PF13338"/>
    </source>
</evidence>
<evidence type="ECO:0000259" key="1">
    <source>
        <dbReference type="Pfam" id="PF04480"/>
    </source>
</evidence>
<feature type="domain" description="DUF559" evidence="1">
    <location>
        <begin position="202"/>
        <end position="265"/>
    </location>
</feature>
<dbReference type="InterPro" id="IPR025159">
    <property type="entry name" value="AbiEi_N"/>
</dbReference>
<proteinExistence type="predicted"/>
<dbReference type="InterPro" id="IPR011335">
    <property type="entry name" value="Restrct_endonuc-II-like"/>
</dbReference>